<dbReference type="InterPro" id="IPR023614">
    <property type="entry name" value="Porin_dom_sf"/>
</dbReference>
<keyword evidence="3" id="KW-1185">Reference proteome</keyword>
<dbReference type="InterPro" id="IPR033900">
    <property type="entry name" value="Gram_neg_porin_domain"/>
</dbReference>
<sequence length="380" mass="41594">MFALVVTLFVSCVVDMETAQAQSWEWPDNEAFFAAPRYVRANGDTFAFYGQINRGSLQYDDGVATERYHFVDNSKSVSRIGATYSADLDNGWNIGSRVELAMRKRETRRVSILDPNDAGYSFDKTELRKLEISFGNDTFGRVFVGQGAMASDGVTGQDLSLTTVVAGAAVQDVAGGQYLRFGDGSLSNIKIQSVFKTLGSSRRLRIGYVSPSFSGFSFSAAAGREVLSDTDESSYADASLRYRGDHGDFRTRFGVAYRTLEERSNAVIGSGSVLHRPTGLNLTIAAGAEVDGQGSYTYLKAGYLKKLSDLGPTAFSVDYYDGRGIRTAGGESRSQGFTVVQKVSKHKLDLYATYRPYQYSEPNAEFKDGKAILAGVRWIF</sequence>
<evidence type="ECO:0000313" key="3">
    <source>
        <dbReference type="Proteomes" id="UP000239480"/>
    </source>
</evidence>
<dbReference type="Pfam" id="PF13609">
    <property type="entry name" value="Porin_4"/>
    <property type="match status" value="1"/>
</dbReference>
<evidence type="ECO:0000313" key="2">
    <source>
        <dbReference type="EMBL" id="PRY20644.1"/>
    </source>
</evidence>
<dbReference type="EMBL" id="PVTD01000012">
    <property type="protein sequence ID" value="PRY20644.1"/>
    <property type="molecule type" value="Genomic_DNA"/>
</dbReference>
<proteinExistence type="predicted"/>
<dbReference type="Proteomes" id="UP000239480">
    <property type="component" value="Unassembled WGS sequence"/>
</dbReference>
<gene>
    <name evidence="2" type="ORF">CLV78_11217</name>
</gene>
<feature type="domain" description="Porin" evidence="1">
    <location>
        <begin position="19"/>
        <end position="359"/>
    </location>
</feature>
<evidence type="ECO:0000259" key="1">
    <source>
        <dbReference type="Pfam" id="PF13609"/>
    </source>
</evidence>
<dbReference type="GO" id="GO:0016020">
    <property type="term" value="C:membrane"/>
    <property type="evidence" value="ECO:0007669"/>
    <property type="project" value="InterPro"/>
</dbReference>
<dbReference type="Gene3D" id="2.40.160.10">
    <property type="entry name" value="Porin"/>
    <property type="match status" value="1"/>
</dbReference>
<comment type="caution">
    <text evidence="2">The sequence shown here is derived from an EMBL/GenBank/DDBJ whole genome shotgun (WGS) entry which is preliminary data.</text>
</comment>
<reference evidence="2 3" key="1">
    <citation type="submission" date="2018-03" db="EMBL/GenBank/DDBJ databases">
        <title>Genomic Encyclopedia of Archaeal and Bacterial Type Strains, Phase II (KMG-II): from individual species to whole genera.</title>
        <authorList>
            <person name="Goeker M."/>
        </authorList>
    </citation>
    <scope>NUCLEOTIDE SEQUENCE [LARGE SCALE GENOMIC DNA]</scope>
    <source>
        <strain evidence="2 3">DSM 29328</strain>
    </source>
</reference>
<organism evidence="2 3">
    <name type="scientific">Aliiruegeria haliotis</name>
    <dbReference type="NCBI Taxonomy" id="1280846"/>
    <lineage>
        <taxon>Bacteria</taxon>
        <taxon>Pseudomonadati</taxon>
        <taxon>Pseudomonadota</taxon>
        <taxon>Alphaproteobacteria</taxon>
        <taxon>Rhodobacterales</taxon>
        <taxon>Roseobacteraceae</taxon>
        <taxon>Aliiruegeria</taxon>
    </lineage>
</organism>
<accession>A0A2T0RHG1</accession>
<dbReference type="GO" id="GO:0015288">
    <property type="term" value="F:porin activity"/>
    <property type="evidence" value="ECO:0007669"/>
    <property type="project" value="InterPro"/>
</dbReference>
<name>A0A2T0RHG1_9RHOB</name>
<protein>
    <submittedName>
        <fullName evidence="2">Porin-like protein</fullName>
    </submittedName>
</protein>
<dbReference type="AlphaFoldDB" id="A0A2T0RHG1"/>
<dbReference type="SUPFAM" id="SSF56935">
    <property type="entry name" value="Porins"/>
    <property type="match status" value="1"/>
</dbReference>